<dbReference type="PANTHER" id="PTHR33164">
    <property type="entry name" value="TRANSCRIPTIONAL REGULATOR, MARR FAMILY"/>
    <property type="match status" value="1"/>
</dbReference>
<dbReference type="EMBL" id="CP122537">
    <property type="protein sequence ID" value="WGH77205.1"/>
    <property type="molecule type" value="Genomic_DNA"/>
</dbReference>
<organism evidence="2 3">
    <name type="scientific">Jannaschia ovalis</name>
    <dbReference type="NCBI Taxonomy" id="3038773"/>
    <lineage>
        <taxon>Bacteria</taxon>
        <taxon>Pseudomonadati</taxon>
        <taxon>Pseudomonadota</taxon>
        <taxon>Alphaproteobacteria</taxon>
        <taxon>Rhodobacterales</taxon>
        <taxon>Roseobacteraceae</taxon>
        <taxon>Jannaschia</taxon>
    </lineage>
</organism>
<keyword evidence="3" id="KW-1185">Reference proteome</keyword>
<dbReference type="Pfam" id="PF12802">
    <property type="entry name" value="MarR_2"/>
    <property type="match status" value="1"/>
</dbReference>
<dbReference type="InterPro" id="IPR000835">
    <property type="entry name" value="HTH_MarR-typ"/>
</dbReference>
<evidence type="ECO:0000313" key="2">
    <source>
        <dbReference type="EMBL" id="WGH77205.1"/>
    </source>
</evidence>
<dbReference type="InterPro" id="IPR036388">
    <property type="entry name" value="WH-like_DNA-bd_sf"/>
</dbReference>
<dbReference type="SUPFAM" id="SSF46785">
    <property type="entry name" value="Winged helix' DNA-binding domain"/>
    <property type="match status" value="1"/>
</dbReference>
<reference evidence="2 3" key="1">
    <citation type="submission" date="2023-04" db="EMBL/GenBank/DDBJ databases">
        <title>Jannaschia ovalis sp. nov., a marine bacterium isolated from sea tidal flat.</title>
        <authorList>
            <person name="Kwon D.Y."/>
            <person name="Kim J.-J."/>
        </authorList>
    </citation>
    <scope>NUCLEOTIDE SEQUENCE [LARGE SCALE GENOMIC DNA]</scope>
    <source>
        <strain evidence="2 3">GRR-S6-38</strain>
    </source>
</reference>
<dbReference type="InterPro" id="IPR036390">
    <property type="entry name" value="WH_DNA-bd_sf"/>
</dbReference>
<feature type="domain" description="HTH marR-type" evidence="1">
    <location>
        <begin position="18"/>
        <end position="150"/>
    </location>
</feature>
<name>A0ABY8LAB4_9RHOB</name>
<gene>
    <name evidence="2" type="ORF">P8627_09060</name>
</gene>
<dbReference type="PROSITE" id="PS50995">
    <property type="entry name" value="HTH_MARR_2"/>
    <property type="match status" value="1"/>
</dbReference>
<sequence length="159" mass="17729">MNDARPETEAREEAERLAVALFSEMLTADQLVRARLSRALPKGMELSHFVVLNHLAQMQAERSPAELARSFHVTRGAMTNTLAKLEWAGHVHIRPDWDDARRKRVSISRAGLAAREAALGAIRPILTRVVREVGAHRARAAIPVLREIRIRFEGSDDAG</sequence>
<dbReference type="PANTHER" id="PTHR33164:SF43">
    <property type="entry name" value="HTH-TYPE TRANSCRIPTIONAL REPRESSOR YETL"/>
    <property type="match status" value="1"/>
</dbReference>
<dbReference type="InterPro" id="IPR039422">
    <property type="entry name" value="MarR/SlyA-like"/>
</dbReference>
<dbReference type="RefSeq" id="WP_279963779.1">
    <property type="nucleotide sequence ID" value="NZ_CP122537.1"/>
</dbReference>
<dbReference type="Gene3D" id="1.10.10.10">
    <property type="entry name" value="Winged helix-like DNA-binding domain superfamily/Winged helix DNA-binding domain"/>
    <property type="match status" value="1"/>
</dbReference>
<accession>A0ABY8LAB4</accession>
<dbReference type="Proteomes" id="UP001243420">
    <property type="component" value="Chromosome"/>
</dbReference>
<evidence type="ECO:0000259" key="1">
    <source>
        <dbReference type="PROSITE" id="PS50995"/>
    </source>
</evidence>
<dbReference type="SMART" id="SM00347">
    <property type="entry name" value="HTH_MARR"/>
    <property type="match status" value="1"/>
</dbReference>
<evidence type="ECO:0000313" key="3">
    <source>
        <dbReference type="Proteomes" id="UP001243420"/>
    </source>
</evidence>
<proteinExistence type="predicted"/>
<protein>
    <submittedName>
        <fullName evidence="2">MarR family transcriptional regulator</fullName>
    </submittedName>
</protein>